<evidence type="ECO:0000313" key="9">
    <source>
        <dbReference type="Proteomes" id="UP001324287"/>
    </source>
</evidence>
<evidence type="ECO:0000256" key="3">
    <source>
        <dbReference type="ARBA" id="ARBA00022857"/>
    </source>
</evidence>
<dbReference type="CDD" id="cd24148">
    <property type="entry name" value="AGPR_1_actinobacAGPR_like"/>
    <property type="match status" value="1"/>
</dbReference>
<dbReference type="Pfam" id="PF01118">
    <property type="entry name" value="Semialdhyde_dh"/>
    <property type="match status" value="1"/>
</dbReference>
<evidence type="ECO:0000256" key="1">
    <source>
        <dbReference type="ARBA" id="ARBA00022571"/>
    </source>
</evidence>
<comment type="pathway">
    <text evidence="5">Amino-acid biosynthesis; L-arginine biosynthesis; N(2)-acetyl-L-ornithine from L-glutamate: step 3/4.</text>
</comment>
<reference evidence="8 9" key="1">
    <citation type="submission" date="2023-12" db="EMBL/GenBank/DDBJ databases">
        <title>Blastococcus brunescens sp. nov., an actonobacterium isolated from sandstone collected in sahara desert.</title>
        <authorList>
            <person name="Gtari M."/>
            <person name="Ghodhbane F."/>
        </authorList>
    </citation>
    <scope>NUCLEOTIDE SEQUENCE [LARGE SCALE GENOMIC DNA]</scope>
    <source>
        <strain evidence="8 9">BMG 8361</strain>
    </source>
</reference>
<evidence type="ECO:0000256" key="4">
    <source>
        <dbReference type="ARBA" id="ARBA00023002"/>
    </source>
</evidence>
<dbReference type="PANTHER" id="PTHR32338:SF10">
    <property type="entry name" value="N-ACETYL-GAMMA-GLUTAMYL-PHOSPHATE REDUCTASE, CHLOROPLASTIC-RELATED"/>
    <property type="match status" value="1"/>
</dbReference>
<dbReference type="Gene3D" id="3.30.360.10">
    <property type="entry name" value="Dihydrodipicolinate Reductase, domain 2"/>
    <property type="match status" value="1"/>
</dbReference>
<accession>A0ABZ1B2U1</accession>
<dbReference type="PANTHER" id="PTHR32338">
    <property type="entry name" value="N-ACETYL-GAMMA-GLUTAMYL-PHOSPHATE REDUCTASE, CHLOROPLASTIC-RELATED-RELATED"/>
    <property type="match status" value="1"/>
</dbReference>
<dbReference type="RefSeq" id="WP_324276444.1">
    <property type="nucleotide sequence ID" value="NZ_CP141261.1"/>
</dbReference>
<gene>
    <name evidence="5 8" type="primary">argC</name>
    <name evidence="8" type="ORF">U6N30_05375</name>
</gene>
<keyword evidence="4 5" id="KW-0560">Oxidoreductase</keyword>
<dbReference type="PROSITE" id="PS01224">
    <property type="entry name" value="ARGC"/>
    <property type="match status" value="1"/>
</dbReference>
<dbReference type="InterPro" id="IPR036291">
    <property type="entry name" value="NAD(P)-bd_dom_sf"/>
</dbReference>
<protein>
    <recommendedName>
        <fullName evidence="5">N-acetyl-gamma-glutamyl-phosphate reductase</fullName>
        <shortName evidence="5">AGPR</shortName>
        <ecNumber evidence="5">1.2.1.38</ecNumber>
    </recommendedName>
    <alternativeName>
        <fullName evidence="5">N-acetyl-glutamate semialdehyde dehydrogenase</fullName>
        <shortName evidence="5">NAGSA dehydrogenase</shortName>
    </alternativeName>
</protein>
<comment type="catalytic activity">
    <reaction evidence="5">
        <text>N-acetyl-L-glutamate 5-semialdehyde + phosphate + NADP(+) = N-acetyl-L-glutamyl 5-phosphate + NADPH + H(+)</text>
        <dbReference type="Rhea" id="RHEA:21588"/>
        <dbReference type="ChEBI" id="CHEBI:15378"/>
        <dbReference type="ChEBI" id="CHEBI:29123"/>
        <dbReference type="ChEBI" id="CHEBI:43474"/>
        <dbReference type="ChEBI" id="CHEBI:57783"/>
        <dbReference type="ChEBI" id="CHEBI:57936"/>
        <dbReference type="ChEBI" id="CHEBI:58349"/>
        <dbReference type="EC" id="1.2.1.38"/>
    </reaction>
</comment>
<dbReference type="SUPFAM" id="SSF55347">
    <property type="entry name" value="Glyceraldehyde-3-phosphate dehydrogenase-like, C-terminal domain"/>
    <property type="match status" value="1"/>
</dbReference>
<feature type="active site" evidence="5 6">
    <location>
        <position position="150"/>
    </location>
</feature>
<name>A0ABZ1B2U1_9ACTN</name>
<dbReference type="InterPro" id="IPR000534">
    <property type="entry name" value="Semialdehyde_DH_NAD-bd"/>
</dbReference>
<evidence type="ECO:0000256" key="6">
    <source>
        <dbReference type="PROSITE-ProRule" id="PRU10010"/>
    </source>
</evidence>
<comment type="similarity">
    <text evidence="5">Belongs to the NAGSA dehydrogenase family. Type 1 subfamily.</text>
</comment>
<keyword evidence="5" id="KW-0963">Cytoplasm</keyword>
<evidence type="ECO:0000256" key="5">
    <source>
        <dbReference type="HAMAP-Rule" id="MF_00150"/>
    </source>
</evidence>
<dbReference type="CDD" id="cd23934">
    <property type="entry name" value="AGPR_1_C"/>
    <property type="match status" value="1"/>
</dbReference>
<dbReference type="SMART" id="SM00859">
    <property type="entry name" value="Semialdhyde_dh"/>
    <property type="match status" value="1"/>
</dbReference>
<dbReference type="InterPro" id="IPR050085">
    <property type="entry name" value="AGPR"/>
</dbReference>
<feature type="domain" description="Semialdehyde dehydrogenase NAD-binding" evidence="7">
    <location>
        <begin position="8"/>
        <end position="140"/>
    </location>
</feature>
<dbReference type="Proteomes" id="UP001324287">
    <property type="component" value="Chromosome"/>
</dbReference>
<dbReference type="NCBIfam" id="TIGR01850">
    <property type="entry name" value="argC"/>
    <property type="match status" value="1"/>
</dbReference>
<proteinExistence type="inferred from homology"/>
<organism evidence="8 9">
    <name type="scientific">Blastococcus brunescens</name>
    <dbReference type="NCBI Taxonomy" id="1564165"/>
    <lineage>
        <taxon>Bacteria</taxon>
        <taxon>Bacillati</taxon>
        <taxon>Actinomycetota</taxon>
        <taxon>Actinomycetes</taxon>
        <taxon>Geodermatophilales</taxon>
        <taxon>Geodermatophilaceae</taxon>
        <taxon>Blastococcus</taxon>
    </lineage>
</organism>
<comment type="function">
    <text evidence="5">Catalyzes the NADPH-dependent reduction of N-acetyl-5-glutamyl phosphate to yield N-acetyl-L-glutamate 5-semialdehyde.</text>
</comment>
<keyword evidence="1 5" id="KW-0055">Arginine biosynthesis</keyword>
<dbReference type="SUPFAM" id="SSF51735">
    <property type="entry name" value="NAD(P)-binding Rossmann-fold domains"/>
    <property type="match status" value="1"/>
</dbReference>
<dbReference type="EMBL" id="CP141261">
    <property type="protein sequence ID" value="WRL65120.1"/>
    <property type="molecule type" value="Genomic_DNA"/>
</dbReference>
<dbReference type="InterPro" id="IPR058924">
    <property type="entry name" value="AGPR_dimerisation_dom"/>
</dbReference>
<evidence type="ECO:0000256" key="2">
    <source>
        <dbReference type="ARBA" id="ARBA00022605"/>
    </source>
</evidence>
<dbReference type="GO" id="GO:0003942">
    <property type="term" value="F:N-acetyl-gamma-glutamyl-phosphate reductase activity"/>
    <property type="evidence" value="ECO:0007669"/>
    <property type="project" value="UniProtKB-EC"/>
</dbReference>
<comment type="subcellular location">
    <subcellularLocation>
        <location evidence="5">Cytoplasm</location>
    </subcellularLocation>
</comment>
<dbReference type="Pfam" id="PF22698">
    <property type="entry name" value="Semialdhyde_dhC_1"/>
    <property type="match status" value="1"/>
</dbReference>
<dbReference type="InterPro" id="IPR000706">
    <property type="entry name" value="AGPR_type-1"/>
</dbReference>
<keyword evidence="9" id="KW-1185">Reference proteome</keyword>
<keyword evidence="3 5" id="KW-0521">NADP</keyword>
<dbReference type="Gene3D" id="3.40.50.720">
    <property type="entry name" value="NAD(P)-binding Rossmann-like Domain"/>
    <property type="match status" value="1"/>
</dbReference>
<dbReference type="HAMAP" id="MF_00150">
    <property type="entry name" value="ArgC_type1"/>
    <property type="match status" value="1"/>
</dbReference>
<keyword evidence="2 5" id="KW-0028">Amino-acid biosynthesis</keyword>
<dbReference type="EC" id="1.2.1.38" evidence="5"/>
<evidence type="ECO:0000259" key="7">
    <source>
        <dbReference type="SMART" id="SM00859"/>
    </source>
</evidence>
<evidence type="ECO:0000313" key="8">
    <source>
        <dbReference type="EMBL" id="WRL65120.1"/>
    </source>
</evidence>
<dbReference type="InterPro" id="IPR023013">
    <property type="entry name" value="AGPR_AS"/>
</dbReference>
<sequence length="341" mass="34793">MSTGQTWTVGVTGATGYAGGEVCRLLAGHPNLRLGGVHANASAGRRLGELQPHLLPFADLEVAPSGAADLAGYDVVVLALPHGESAAIAAQLPADTLVIDCGADHRLNDPEAWARWYGGVHAGSWPYGLPELPGQREQLAGARRIAVPGCYPTSVTLAMAPALAAGLVESEVVVVAASGTSGAGKSAKPHLLGSEVMGNVSVYGVGGVHRHTPEMIQNLSQAAGAPVGVSFTPTLVPMSRGILATCSARLLPGVDADAARAAYAKAYADEPFVHLLPEGQWPTTAQVLGANTVALQVAVDPDAGRLVVVAAVDNLTKGTGERRCSAPTSPWACPRPPVFPS</sequence>